<dbReference type="InterPro" id="IPR001296">
    <property type="entry name" value="Glyco_trans_1"/>
</dbReference>
<organism evidence="6 7">
    <name type="scientific">Cyanomargarita calcarea GSE-NOS-MK-12-04C</name>
    <dbReference type="NCBI Taxonomy" id="2839659"/>
    <lineage>
        <taxon>Bacteria</taxon>
        <taxon>Bacillati</taxon>
        <taxon>Cyanobacteriota</taxon>
        <taxon>Cyanophyceae</taxon>
        <taxon>Nostocales</taxon>
        <taxon>Cyanomargaritaceae</taxon>
        <taxon>Cyanomargarita</taxon>
    </lineage>
</organism>
<feature type="compositionally biased region" description="Polar residues" evidence="3">
    <location>
        <begin position="393"/>
        <end position="414"/>
    </location>
</feature>
<dbReference type="InterPro" id="IPR028098">
    <property type="entry name" value="Glyco_trans_4-like_N"/>
</dbReference>
<dbReference type="AlphaFoldDB" id="A0A951USQ1"/>
<dbReference type="SUPFAM" id="SSF53756">
    <property type="entry name" value="UDP-Glycosyltransferase/glycogen phosphorylase"/>
    <property type="match status" value="1"/>
</dbReference>
<dbReference type="PANTHER" id="PTHR12526">
    <property type="entry name" value="GLYCOSYLTRANSFERASE"/>
    <property type="match status" value="1"/>
</dbReference>
<keyword evidence="1" id="KW-0328">Glycosyltransferase</keyword>
<reference evidence="6" key="1">
    <citation type="submission" date="2021-05" db="EMBL/GenBank/DDBJ databases">
        <authorList>
            <person name="Pietrasiak N."/>
            <person name="Ward R."/>
            <person name="Stajich J.E."/>
            <person name="Kurbessoian T."/>
        </authorList>
    </citation>
    <scope>NUCLEOTIDE SEQUENCE</scope>
    <source>
        <strain evidence="6">GSE-NOS-MK-12-04C</strain>
    </source>
</reference>
<feature type="region of interest" description="Disordered" evidence="3">
    <location>
        <begin position="382"/>
        <end position="414"/>
    </location>
</feature>
<dbReference type="Pfam" id="PF13439">
    <property type="entry name" value="Glyco_transf_4"/>
    <property type="match status" value="1"/>
</dbReference>
<comment type="caution">
    <text evidence="6">The sequence shown here is derived from an EMBL/GenBank/DDBJ whole genome shotgun (WGS) entry which is preliminary data.</text>
</comment>
<dbReference type="EMBL" id="JAHHGZ010000007">
    <property type="protein sequence ID" value="MBW4667511.1"/>
    <property type="molecule type" value="Genomic_DNA"/>
</dbReference>
<evidence type="ECO:0000256" key="2">
    <source>
        <dbReference type="ARBA" id="ARBA00022679"/>
    </source>
</evidence>
<dbReference type="Gene3D" id="3.40.50.2000">
    <property type="entry name" value="Glycogen Phosphorylase B"/>
    <property type="match status" value="2"/>
</dbReference>
<evidence type="ECO:0000259" key="5">
    <source>
        <dbReference type="Pfam" id="PF13439"/>
    </source>
</evidence>
<dbReference type="CDD" id="cd03801">
    <property type="entry name" value="GT4_PimA-like"/>
    <property type="match status" value="1"/>
</dbReference>
<proteinExistence type="predicted"/>
<evidence type="ECO:0000313" key="7">
    <source>
        <dbReference type="Proteomes" id="UP000729701"/>
    </source>
</evidence>
<gene>
    <name evidence="6" type="ORF">KME60_08785</name>
</gene>
<name>A0A951USQ1_9CYAN</name>
<evidence type="ECO:0000256" key="1">
    <source>
        <dbReference type="ARBA" id="ARBA00022676"/>
    </source>
</evidence>
<dbReference type="GO" id="GO:0016757">
    <property type="term" value="F:glycosyltransferase activity"/>
    <property type="evidence" value="ECO:0007669"/>
    <property type="project" value="UniProtKB-KW"/>
</dbReference>
<feature type="domain" description="Glycosyltransferase subfamily 4-like N-terminal" evidence="5">
    <location>
        <begin position="14"/>
        <end position="183"/>
    </location>
</feature>
<dbReference type="Pfam" id="PF00534">
    <property type="entry name" value="Glycos_transf_1"/>
    <property type="match status" value="1"/>
</dbReference>
<evidence type="ECO:0000313" key="6">
    <source>
        <dbReference type="EMBL" id="MBW4667511.1"/>
    </source>
</evidence>
<feature type="domain" description="Glycosyl transferase family 1" evidence="4">
    <location>
        <begin position="190"/>
        <end position="349"/>
    </location>
</feature>
<dbReference type="Proteomes" id="UP000729701">
    <property type="component" value="Unassembled WGS sequence"/>
</dbReference>
<evidence type="ECO:0000259" key="4">
    <source>
        <dbReference type="Pfam" id="PF00534"/>
    </source>
</evidence>
<sequence>MRLCIVTHKLKKGDGQGRVNYEVAKEAIRRGHKLTLLATEVAPEIEQSDQVNWIHIPVSKYPTALLQNLLFAKKSADWLQKHRSEVDLVKVNGAITTVASDVNAAHFVHSSWLRSPAHISRNRQDLYGLYQWLYTALNAYWEKQAFQKAKIVIAVSEKVAQELLDIGVPSSRIRVILNGVDSEEFFPGEASRQKLGLPENVTLAMFVGDIRTLRKNLDTVLRALVKVSDLHLVVVGSTEGSPFLELAASLGLGGRVHFMGYRRDIPLIMRSADLFVFPSRYEACTLVLLEALSSGLPVITATATEGAEMVTPECGVVLPDSDDVEALALALLSLMSDRQKQNKMRKAARTIAEQNTWLSKAQTYVDLFEEIVNNDDHHCSHPNLSPSFRPGTLSGSTEKANSKSRSSIGSGARY</sequence>
<protein>
    <submittedName>
        <fullName evidence="6">Glycosyltransferase family 4 protein</fullName>
    </submittedName>
</protein>
<reference evidence="6" key="2">
    <citation type="journal article" date="2022" name="Microbiol. Resour. Announc.">
        <title>Metagenome Sequencing to Explore Phylogenomics of Terrestrial Cyanobacteria.</title>
        <authorList>
            <person name="Ward R.D."/>
            <person name="Stajich J.E."/>
            <person name="Johansen J.R."/>
            <person name="Huntemann M."/>
            <person name="Clum A."/>
            <person name="Foster B."/>
            <person name="Foster B."/>
            <person name="Roux S."/>
            <person name="Palaniappan K."/>
            <person name="Varghese N."/>
            <person name="Mukherjee S."/>
            <person name="Reddy T.B.K."/>
            <person name="Daum C."/>
            <person name="Copeland A."/>
            <person name="Chen I.A."/>
            <person name="Ivanova N.N."/>
            <person name="Kyrpides N.C."/>
            <person name="Shapiro N."/>
            <person name="Eloe-Fadrosh E.A."/>
            <person name="Pietrasiak N."/>
        </authorList>
    </citation>
    <scope>NUCLEOTIDE SEQUENCE</scope>
    <source>
        <strain evidence="6">GSE-NOS-MK-12-04C</strain>
    </source>
</reference>
<keyword evidence="2" id="KW-0808">Transferase</keyword>
<evidence type="ECO:0000256" key="3">
    <source>
        <dbReference type="SAM" id="MobiDB-lite"/>
    </source>
</evidence>
<dbReference type="PANTHER" id="PTHR12526:SF510">
    <property type="entry name" value="D-INOSITOL 3-PHOSPHATE GLYCOSYLTRANSFERASE"/>
    <property type="match status" value="1"/>
</dbReference>
<accession>A0A951USQ1</accession>